<reference evidence="3" key="4">
    <citation type="submission" date="2015-06" db="UniProtKB">
        <authorList>
            <consortium name="EnsemblMetazoa"/>
        </authorList>
    </citation>
    <scope>IDENTIFICATION</scope>
</reference>
<evidence type="ECO:0000313" key="4">
    <source>
        <dbReference type="Proteomes" id="UP000000673"/>
    </source>
</evidence>
<feature type="compositionally biased region" description="Low complexity" evidence="1">
    <location>
        <begin position="160"/>
        <end position="199"/>
    </location>
</feature>
<dbReference type="VEuPathDB" id="VectorBase:ADAC002288"/>
<reference evidence="2 4" key="1">
    <citation type="journal article" date="2010" name="BMC Genomics">
        <title>Combination of measures distinguishes pre-miRNAs from other stem-loops in the genome of the newly sequenced Anopheles darlingi.</title>
        <authorList>
            <person name="Mendes N.D."/>
            <person name="Freitas A.T."/>
            <person name="Vasconcelos A.T."/>
            <person name="Sagot M.F."/>
        </authorList>
    </citation>
    <scope>NUCLEOTIDE SEQUENCE</scope>
</reference>
<feature type="region of interest" description="Disordered" evidence="1">
    <location>
        <begin position="1"/>
        <end position="23"/>
    </location>
</feature>
<reference evidence="2" key="2">
    <citation type="submission" date="2010-05" db="EMBL/GenBank/DDBJ databases">
        <authorList>
            <person name="Almeida L.G."/>
            <person name="Nicolas M.F."/>
            <person name="Souza R.C."/>
            <person name="Vasconcelos A.T.R."/>
        </authorList>
    </citation>
    <scope>NUCLEOTIDE SEQUENCE</scope>
</reference>
<gene>
    <name evidence="2" type="ORF">AND_002288</name>
</gene>
<accession>W5JSQ9</accession>
<dbReference type="EnsemblMetazoa" id="ADAC002288-RA">
    <property type="protein sequence ID" value="ADAC002288-PA"/>
    <property type="gene ID" value="ADAC002288"/>
</dbReference>
<keyword evidence="4" id="KW-1185">Reference proteome</keyword>
<dbReference type="VEuPathDB" id="VectorBase:ADAR2_007348"/>
<feature type="region of interest" description="Disordered" evidence="1">
    <location>
        <begin position="62"/>
        <end position="100"/>
    </location>
</feature>
<sequence length="199" mass="22539">MNEEEDSDATIPATPEETRENDVEVVAETPGDDSVLVVNATHSASVIELSSDEDTSIVVGENRASRRRRSQRPNQSPVAFVDLSNIPTPGPALDARQRHRRSIRVRPFDLGQNESELENRLPRVVLIPEPAAVVDLSNILIPGPAQDAYQQRVRQERGRSQQQHPQQQQQHSQQQQQQHSQMQQQHSQQQQQQHVPRLL</sequence>
<dbReference type="HOGENOM" id="CLU_1373257_0_0_1"/>
<dbReference type="EMBL" id="ADMH02000549">
    <property type="protein sequence ID" value="ETN65940.1"/>
    <property type="molecule type" value="Genomic_DNA"/>
</dbReference>
<evidence type="ECO:0000313" key="2">
    <source>
        <dbReference type="EMBL" id="ETN65940.1"/>
    </source>
</evidence>
<protein>
    <submittedName>
        <fullName evidence="2 3">Uncharacterized protein</fullName>
    </submittedName>
</protein>
<reference evidence="2" key="3">
    <citation type="journal article" date="2013" name="Nucleic Acids Res.">
        <title>The genome of Anopheles darlingi, the main neotropical malaria vector.</title>
        <authorList>
            <person name="Marinotti O."/>
            <person name="Cerqueira G.C."/>
            <person name="de Almeida L.G."/>
            <person name="Ferro M.I."/>
            <person name="Loreto E.L."/>
            <person name="Zaha A."/>
            <person name="Teixeira S.M."/>
            <person name="Wespiser A.R."/>
            <person name="Almeida E Silva A."/>
            <person name="Schlindwein A.D."/>
            <person name="Pacheco A.C."/>
            <person name="Silva A.L."/>
            <person name="Graveley B.R."/>
            <person name="Walenz B.P."/>
            <person name="Lima Bde A."/>
            <person name="Ribeiro C.A."/>
            <person name="Nunes-Silva C.G."/>
            <person name="de Carvalho C.R."/>
            <person name="Soares C.M."/>
            <person name="de Menezes C.B."/>
            <person name="Matiolli C."/>
            <person name="Caffrey D."/>
            <person name="Araujo D.A."/>
            <person name="de Oliveira D.M."/>
            <person name="Golenbock D."/>
            <person name="Grisard E.C."/>
            <person name="Fantinatti-Garboggini F."/>
            <person name="de Carvalho F.M."/>
            <person name="Barcellos F.G."/>
            <person name="Prosdocimi F."/>
            <person name="May G."/>
            <person name="Azevedo Junior G.M."/>
            <person name="Guimaraes G.M."/>
            <person name="Goldman G.H."/>
            <person name="Padilha I.Q."/>
            <person name="Batista Jda S."/>
            <person name="Ferro J.A."/>
            <person name="Ribeiro J.M."/>
            <person name="Fietto J.L."/>
            <person name="Dabbas K.M."/>
            <person name="Cerdeira L."/>
            <person name="Agnez-Lima L.F."/>
            <person name="Brocchi M."/>
            <person name="de Carvalho M.O."/>
            <person name="Teixeira Mde M."/>
            <person name="Diniz Maia Mde M."/>
            <person name="Goldman M.H."/>
            <person name="Cruz Schneider M.P."/>
            <person name="Felipe M.S."/>
            <person name="Hungria M."/>
            <person name="Nicolas M.F."/>
            <person name="Pereira M."/>
            <person name="Montes M.A."/>
            <person name="Cantao M.E."/>
            <person name="Vincentz M."/>
            <person name="Rafael M.S."/>
            <person name="Silverman N."/>
            <person name="Stoco P.H."/>
            <person name="Souza R.C."/>
            <person name="Vicentini R."/>
            <person name="Gazzinelli R.T."/>
            <person name="Neves Rde O."/>
            <person name="Silva R."/>
            <person name="Astolfi-Filho S."/>
            <person name="Maciel T.E."/>
            <person name="Urmenyi T.P."/>
            <person name="Tadei W.P."/>
            <person name="Camargo E.P."/>
            <person name="de Vasconcelos A.T."/>
        </authorList>
    </citation>
    <scope>NUCLEOTIDE SEQUENCE</scope>
</reference>
<dbReference type="AlphaFoldDB" id="W5JSQ9"/>
<name>W5JSQ9_ANODA</name>
<evidence type="ECO:0000313" key="3">
    <source>
        <dbReference type="EnsemblMetazoa" id="ADAC002288-PA"/>
    </source>
</evidence>
<dbReference type="Proteomes" id="UP000000673">
    <property type="component" value="Unassembled WGS sequence"/>
</dbReference>
<evidence type="ECO:0000256" key="1">
    <source>
        <dbReference type="SAM" id="MobiDB-lite"/>
    </source>
</evidence>
<organism evidence="2">
    <name type="scientific">Anopheles darlingi</name>
    <name type="common">Mosquito</name>
    <dbReference type="NCBI Taxonomy" id="43151"/>
    <lineage>
        <taxon>Eukaryota</taxon>
        <taxon>Metazoa</taxon>
        <taxon>Ecdysozoa</taxon>
        <taxon>Arthropoda</taxon>
        <taxon>Hexapoda</taxon>
        <taxon>Insecta</taxon>
        <taxon>Pterygota</taxon>
        <taxon>Neoptera</taxon>
        <taxon>Endopterygota</taxon>
        <taxon>Diptera</taxon>
        <taxon>Nematocera</taxon>
        <taxon>Culicoidea</taxon>
        <taxon>Culicidae</taxon>
        <taxon>Anophelinae</taxon>
        <taxon>Anopheles</taxon>
    </lineage>
</organism>
<feature type="region of interest" description="Disordered" evidence="1">
    <location>
        <begin position="147"/>
        <end position="199"/>
    </location>
</feature>
<proteinExistence type="predicted"/>